<evidence type="ECO:0000256" key="1">
    <source>
        <dbReference type="SAM" id="MobiDB-lite"/>
    </source>
</evidence>
<feature type="compositionally biased region" description="Pro residues" evidence="1">
    <location>
        <begin position="30"/>
        <end position="53"/>
    </location>
</feature>
<accession>A0ABY7ZJF1</accession>
<dbReference type="EMBL" id="CP118615">
    <property type="protein sequence ID" value="WDZ83076.1"/>
    <property type="molecule type" value="Genomic_DNA"/>
</dbReference>
<feature type="compositionally biased region" description="Basic and acidic residues" evidence="1">
    <location>
        <begin position="120"/>
        <end position="141"/>
    </location>
</feature>
<dbReference type="InterPro" id="IPR010916">
    <property type="entry name" value="TonB_box_CS"/>
</dbReference>
<feature type="region of interest" description="Disordered" evidence="1">
    <location>
        <begin position="25"/>
        <end position="57"/>
    </location>
</feature>
<reference evidence="4 5" key="1">
    <citation type="submission" date="2023-02" db="EMBL/GenBank/DDBJ databases">
        <authorList>
            <person name="Mo P."/>
        </authorList>
    </citation>
    <scope>NUCLEOTIDE SEQUENCE [LARGE SCALE GENOMIC DNA]</scope>
    <source>
        <strain evidence="4 5">HUAS 3</strain>
    </source>
</reference>
<name>A0ABY7ZJF1_9ACTN</name>
<dbReference type="RefSeq" id="WP_275029471.1">
    <property type="nucleotide sequence ID" value="NZ_CP118615.1"/>
</dbReference>
<dbReference type="PROSITE" id="PS00430">
    <property type="entry name" value="TONB_DEPENDENT_REC_1"/>
    <property type="match status" value="1"/>
</dbReference>
<feature type="signal peptide" evidence="3">
    <location>
        <begin position="1"/>
        <end position="25"/>
    </location>
</feature>
<feature type="transmembrane region" description="Helical" evidence="2">
    <location>
        <begin position="229"/>
        <end position="247"/>
    </location>
</feature>
<protein>
    <recommendedName>
        <fullName evidence="6">LPXTG-motif cell wall anchor domain-containing protein</fullName>
    </recommendedName>
</protein>
<feature type="chain" id="PRO_5046880777" description="LPXTG-motif cell wall anchor domain-containing protein" evidence="3">
    <location>
        <begin position="26"/>
        <end position="259"/>
    </location>
</feature>
<keyword evidence="2" id="KW-1133">Transmembrane helix</keyword>
<evidence type="ECO:0000313" key="4">
    <source>
        <dbReference type="EMBL" id="WDZ83076.1"/>
    </source>
</evidence>
<dbReference type="Gene3D" id="2.60.40.230">
    <property type="entry name" value="Neocarzinostatin-like"/>
    <property type="match status" value="1"/>
</dbReference>
<proteinExistence type="predicted"/>
<keyword evidence="5" id="KW-1185">Reference proteome</keyword>
<evidence type="ECO:0000256" key="3">
    <source>
        <dbReference type="SAM" id="SignalP"/>
    </source>
</evidence>
<gene>
    <name evidence="4" type="ORF">PVK37_21730</name>
</gene>
<keyword evidence="2" id="KW-0472">Membrane</keyword>
<keyword evidence="3" id="KW-0732">Signal</keyword>
<evidence type="ECO:0008006" key="6">
    <source>
        <dbReference type="Google" id="ProtNLM"/>
    </source>
</evidence>
<feature type="region of interest" description="Disordered" evidence="1">
    <location>
        <begin position="120"/>
        <end position="144"/>
    </location>
</feature>
<organism evidence="4 5">
    <name type="scientific">Micromonospora cathayae</name>
    <dbReference type="NCBI Taxonomy" id="3028804"/>
    <lineage>
        <taxon>Bacteria</taxon>
        <taxon>Bacillati</taxon>
        <taxon>Actinomycetota</taxon>
        <taxon>Actinomycetes</taxon>
        <taxon>Micromonosporales</taxon>
        <taxon>Micromonosporaceae</taxon>
        <taxon>Micromonospora</taxon>
    </lineage>
</organism>
<sequence length="259" mass="26431">MRLSRIFTAIAVGLAVVAVPTAAGAALSQPQPPPNSPQYPPQPPPYPPYPPTGPNLTVTPSTVVVGETVTVTGTGFAPNELVEITITTNPQAAGLGGSDGTGQRLDGSTVAMAPVAYQRRDTSQPGGRPEHKGGLPEHKGGTWDGSTDCTPQSFGIRADAQGSFEFTFRPRCPGEVVITARGLESGRTATAVLTVLKYHHGGGKPGDGKPGGGKLPVTGSSSMDLPLKVGGALVGAGAVMLLGTFLWRRRDRFGSGAAS</sequence>
<keyword evidence="2" id="KW-0812">Transmembrane</keyword>
<dbReference type="Proteomes" id="UP001219605">
    <property type="component" value="Chromosome"/>
</dbReference>
<evidence type="ECO:0000313" key="5">
    <source>
        <dbReference type="Proteomes" id="UP001219605"/>
    </source>
</evidence>
<evidence type="ECO:0000256" key="2">
    <source>
        <dbReference type="SAM" id="Phobius"/>
    </source>
</evidence>